<gene>
    <name evidence="4" type="ORF">HPB48_006378</name>
</gene>
<evidence type="ECO:0000313" key="4">
    <source>
        <dbReference type="EMBL" id="KAH9363272.1"/>
    </source>
</evidence>
<dbReference type="EMBL" id="JABSTR010000002">
    <property type="protein sequence ID" value="KAH9363272.1"/>
    <property type="molecule type" value="Genomic_DNA"/>
</dbReference>
<evidence type="ECO:0000259" key="2">
    <source>
        <dbReference type="Pfam" id="PF01498"/>
    </source>
</evidence>
<dbReference type="Pfam" id="PF13384">
    <property type="entry name" value="HTH_23"/>
    <property type="match status" value="1"/>
</dbReference>
<comment type="caution">
    <text evidence="4">The sequence shown here is derived from an EMBL/GenBank/DDBJ whole genome shotgun (WGS) entry which is preliminary data.</text>
</comment>
<feature type="domain" description="Tc1-like transposase DDE" evidence="3">
    <location>
        <begin position="188"/>
        <end position="299"/>
    </location>
</feature>
<dbReference type="PANTHER" id="PTHR23022:SF134">
    <property type="entry name" value="TRANSPOSABLE ELEMENT TC1 TRANSPOSASE"/>
    <property type="match status" value="1"/>
</dbReference>
<dbReference type="GO" id="GO:0006313">
    <property type="term" value="P:DNA transposition"/>
    <property type="evidence" value="ECO:0007669"/>
    <property type="project" value="InterPro"/>
</dbReference>
<dbReference type="GO" id="GO:0005634">
    <property type="term" value="C:nucleus"/>
    <property type="evidence" value="ECO:0007669"/>
    <property type="project" value="UniProtKB-SubCell"/>
</dbReference>
<proteinExistence type="predicted"/>
<dbReference type="PANTHER" id="PTHR23022">
    <property type="entry name" value="TRANSPOSABLE ELEMENT-RELATED"/>
    <property type="match status" value="1"/>
</dbReference>
<dbReference type="Pfam" id="PF13358">
    <property type="entry name" value="DDE_3"/>
    <property type="match status" value="1"/>
</dbReference>
<sequence>MAAPVKSMPRVSREVRMQIVQYSKNGMSQRAIQKVVGCSVQTVNRTVQRYRDYGTVRDMRREHRPRMTTEEEDRLIIAAVVDEPFLTAADIRRELGESDCENTIRLRLREAGLTCFTSNPRRALTPSLREVRLAFAAEHAGWSADQWRSVVFTNECTMSLKWDPNREAWKAMHSWNDPVSVRQLVASGHTSINLYAALTCAGLGPLVRVTGSATAEACVDIIDTVLVPFLLDGPFREGDFLLQQDCSPVYSSDAVRAHLEGLGISEMPWPPKSEDLSPIKSVWEVVKRRICRKRVPESSPDLLWALVQKEWDVLSRTPDFVRGFYTSLPNSMANVIRLKGAAI</sequence>
<dbReference type="GO" id="GO:0003677">
    <property type="term" value="F:DNA binding"/>
    <property type="evidence" value="ECO:0007669"/>
    <property type="project" value="InterPro"/>
</dbReference>
<dbReference type="Gene3D" id="1.10.10.10">
    <property type="entry name" value="Winged helix-like DNA-binding domain superfamily/Winged helix DNA-binding domain"/>
    <property type="match status" value="1"/>
</dbReference>
<dbReference type="GO" id="GO:0015074">
    <property type="term" value="P:DNA integration"/>
    <property type="evidence" value="ECO:0007669"/>
    <property type="project" value="InterPro"/>
</dbReference>
<reference evidence="4 5" key="1">
    <citation type="journal article" date="2020" name="Cell">
        <title>Large-Scale Comparative Analyses of Tick Genomes Elucidate Their Genetic Diversity and Vector Capacities.</title>
        <authorList>
            <consortium name="Tick Genome and Microbiome Consortium (TIGMIC)"/>
            <person name="Jia N."/>
            <person name="Wang J."/>
            <person name="Shi W."/>
            <person name="Du L."/>
            <person name="Sun Y."/>
            <person name="Zhan W."/>
            <person name="Jiang J.F."/>
            <person name="Wang Q."/>
            <person name="Zhang B."/>
            <person name="Ji P."/>
            <person name="Bell-Sakyi L."/>
            <person name="Cui X.M."/>
            <person name="Yuan T.T."/>
            <person name="Jiang B.G."/>
            <person name="Yang W.F."/>
            <person name="Lam T.T."/>
            <person name="Chang Q.C."/>
            <person name="Ding S.J."/>
            <person name="Wang X.J."/>
            <person name="Zhu J.G."/>
            <person name="Ruan X.D."/>
            <person name="Zhao L."/>
            <person name="Wei J.T."/>
            <person name="Ye R.Z."/>
            <person name="Que T.C."/>
            <person name="Du C.H."/>
            <person name="Zhou Y.H."/>
            <person name="Cheng J.X."/>
            <person name="Dai P.F."/>
            <person name="Guo W.B."/>
            <person name="Han X.H."/>
            <person name="Huang E.J."/>
            <person name="Li L.F."/>
            <person name="Wei W."/>
            <person name="Gao Y.C."/>
            <person name="Liu J.Z."/>
            <person name="Shao H.Z."/>
            <person name="Wang X."/>
            <person name="Wang C.C."/>
            <person name="Yang T.C."/>
            <person name="Huo Q.B."/>
            <person name="Li W."/>
            <person name="Chen H.Y."/>
            <person name="Chen S.E."/>
            <person name="Zhou L.G."/>
            <person name="Ni X.B."/>
            <person name="Tian J.H."/>
            <person name="Sheng Y."/>
            <person name="Liu T."/>
            <person name="Pan Y.S."/>
            <person name="Xia L.Y."/>
            <person name="Li J."/>
            <person name="Zhao F."/>
            <person name="Cao W.C."/>
        </authorList>
    </citation>
    <scope>NUCLEOTIDE SEQUENCE [LARGE SCALE GENOMIC DNA]</scope>
    <source>
        <strain evidence="4">HaeL-2018</strain>
    </source>
</reference>
<dbReference type="InterPro" id="IPR036397">
    <property type="entry name" value="RNaseH_sf"/>
</dbReference>
<dbReference type="VEuPathDB" id="VectorBase:HLOH_057738"/>
<keyword evidence="5" id="KW-1185">Reference proteome</keyword>
<evidence type="ECO:0000313" key="5">
    <source>
        <dbReference type="Proteomes" id="UP000821853"/>
    </source>
</evidence>
<evidence type="ECO:0000256" key="1">
    <source>
        <dbReference type="ARBA" id="ARBA00004123"/>
    </source>
</evidence>
<evidence type="ECO:0000259" key="3">
    <source>
        <dbReference type="Pfam" id="PF13358"/>
    </source>
</evidence>
<dbReference type="InterPro" id="IPR036388">
    <property type="entry name" value="WH-like_DNA-bd_sf"/>
</dbReference>
<organism evidence="4 5">
    <name type="scientific">Haemaphysalis longicornis</name>
    <name type="common">Bush tick</name>
    <dbReference type="NCBI Taxonomy" id="44386"/>
    <lineage>
        <taxon>Eukaryota</taxon>
        <taxon>Metazoa</taxon>
        <taxon>Ecdysozoa</taxon>
        <taxon>Arthropoda</taxon>
        <taxon>Chelicerata</taxon>
        <taxon>Arachnida</taxon>
        <taxon>Acari</taxon>
        <taxon>Parasitiformes</taxon>
        <taxon>Ixodida</taxon>
        <taxon>Ixodoidea</taxon>
        <taxon>Ixodidae</taxon>
        <taxon>Haemaphysalinae</taxon>
        <taxon>Haemaphysalis</taxon>
    </lineage>
</organism>
<dbReference type="InterPro" id="IPR052338">
    <property type="entry name" value="Transposase_5"/>
</dbReference>
<dbReference type="SUPFAM" id="SSF46689">
    <property type="entry name" value="Homeodomain-like"/>
    <property type="match status" value="1"/>
</dbReference>
<dbReference type="AlphaFoldDB" id="A0A9J6FLH9"/>
<dbReference type="Pfam" id="PF01498">
    <property type="entry name" value="HTH_Tnp_Tc3_2"/>
    <property type="match status" value="1"/>
</dbReference>
<dbReference type="OMA" id="SDCENTI"/>
<name>A0A9J6FLH9_HAELO</name>
<dbReference type="Proteomes" id="UP000821853">
    <property type="component" value="Chromosome 10"/>
</dbReference>
<dbReference type="InterPro" id="IPR009057">
    <property type="entry name" value="Homeodomain-like_sf"/>
</dbReference>
<feature type="domain" description="Transposase Tc1-like" evidence="2">
    <location>
        <begin position="73"/>
        <end position="140"/>
    </location>
</feature>
<evidence type="ECO:0008006" key="6">
    <source>
        <dbReference type="Google" id="ProtNLM"/>
    </source>
</evidence>
<dbReference type="InterPro" id="IPR038717">
    <property type="entry name" value="Tc1-like_DDE_dom"/>
</dbReference>
<protein>
    <recommendedName>
        <fullName evidence="6">Transposable element</fullName>
    </recommendedName>
</protein>
<dbReference type="OrthoDB" id="6417450at2759"/>
<comment type="subcellular location">
    <subcellularLocation>
        <location evidence="1">Nucleus</location>
    </subcellularLocation>
</comment>
<dbReference type="InterPro" id="IPR002492">
    <property type="entry name" value="Transposase_Tc1-like"/>
</dbReference>
<dbReference type="Gene3D" id="3.30.420.10">
    <property type="entry name" value="Ribonuclease H-like superfamily/Ribonuclease H"/>
    <property type="match status" value="1"/>
</dbReference>
<accession>A0A9J6FLH9</accession>